<keyword evidence="3" id="KW-1185">Reference proteome</keyword>
<keyword evidence="1" id="KW-0472">Membrane</keyword>
<accession>A0A1A9V3Z9</accession>
<dbReference type="Proteomes" id="UP000078200">
    <property type="component" value="Unassembled WGS sequence"/>
</dbReference>
<keyword evidence="1" id="KW-1133">Transmembrane helix</keyword>
<dbReference type="EnsemblMetazoa" id="GAUT025054-RA">
    <property type="protein sequence ID" value="GAUT025054-PA"/>
    <property type="gene ID" value="GAUT025054"/>
</dbReference>
<dbReference type="VEuPathDB" id="VectorBase:GAUT025054"/>
<feature type="transmembrane region" description="Helical" evidence="1">
    <location>
        <begin position="54"/>
        <end position="73"/>
    </location>
</feature>
<dbReference type="AlphaFoldDB" id="A0A1A9V3Z9"/>
<protein>
    <submittedName>
        <fullName evidence="2">Uncharacterized protein</fullName>
    </submittedName>
</protein>
<evidence type="ECO:0000256" key="1">
    <source>
        <dbReference type="SAM" id="Phobius"/>
    </source>
</evidence>
<sequence>MNIESTGKRLYLYFTKVLSLITDKETVERIVIIMSIHEYASNVGGIYACERGGALYALTATLIFICRLVINIVTKAQSTMPNRDINDRFTDNDRICISGLSCVSGAKSMKDQKMILSQI</sequence>
<name>A0A1A9V3Z9_GLOAU</name>
<organism evidence="2 3">
    <name type="scientific">Glossina austeni</name>
    <name type="common">Savannah tsetse fly</name>
    <dbReference type="NCBI Taxonomy" id="7395"/>
    <lineage>
        <taxon>Eukaryota</taxon>
        <taxon>Metazoa</taxon>
        <taxon>Ecdysozoa</taxon>
        <taxon>Arthropoda</taxon>
        <taxon>Hexapoda</taxon>
        <taxon>Insecta</taxon>
        <taxon>Pterygota</taxon>
        <taxon>Neoptera</taxon>
        <taxon>Endopterygota</taxon>
        <taxon>Diptera</taxon>
        <taxon>Brachycera</taxon>
        <taxon>Muscomorpha</taxon>
        <taxon>Hippoboscoidea</taxon>
        <taxon>Glossinidae</taxon>
        <taxon>Glossina</taxon>
    </lineage>
</organism>
<evidence type="ECO:0000313" key="2">
    <source>
        <dbReference type="EnsemblMetazoa" id="GAUT025054-PA"/>
    </source>
</evidence>
<keyword evidence="1" id="KW-0812">Transmembrane</keyword>
<reference evidence="2" key="1">
    <citation type="submission" date="2020-05" db="UniProtKB">
        <authorList>
            <consortium name="EnsemblMetazoa"/>
        </authorList>
    </citation>
    <scope>IDENTIFICATION</scope>
    <source>
        <strain evidence="2">TTRI</strain>
    </source>
</reference>
<proteinExistence type="predicted"/>
<evidence type="ECO:0000313" key="3">
    <source>
        <dbReference type="Proteomes" id="UP000078200"/>
    </source>
</evidence>